<keyword evidence="3" id="KW-1133">Transmembrane helix</keyword>
<evidence type="ECO:0000313" key="5">
    <source>
        <dbReference type="Proteomes" id="UP000603352"/>
    </source>
</evidence>
<gene>
    <name evidence="4" type="ORF">GCM10011505_21610</name>
</gene>
<evidence type="ECO:0000256" key="1">
    <source>
        <dbReference type="SAM" id="Coils"/>
    </source>
</evidence>
<feature type="compositionally biased region" description="Basic and acidic residues" evidence="2">
    <location>
        <begin position="17"/>
        <end position="26"/>
    </location>
</feature>
<feature type="compositionally biased region" description="Low complexity" evidence="2">
    <location>
        <begin position="499"/>
        <end position="509"/>
    </location>
</feature>
<evidence type="ECO:0000256" key="3">
    <source>
        <dbReference type="SAM" id="Phobius"/>
    </source>
</evidence>
<dbReference type="EMBL" id="BMDZ01000021">
    <property type="protein sequence ID" value="GGB39723.1"/>
    <property type="molecule type" value="Genomic_DNA"/>
</dbReference>
<proteinExistence type="predicted"/>
<feature type="compositionally biased region" description="Polar residues" evidence="2">
    <location>
        <begin position="539"/>
        <end position="549"/>
    </location>
</feature>
<feature type="coiled-coil region" evidence="1">
    <location>
        <begin position="248"/>
        <end position="275"/>
    </location>
</feature>
<feature type="region of interest" description="Disordered" evidence="2">
    <location>
        <begin position="1"/>
        <end position="157"/>
    </location>
</feature>
<name>A0ABQ1IG49_9PROT</name>
<evidence type="ECO:0000313" key="4">
    <source>
        <dbReference type="EMBL" id="GGB39723.1"/>
    </source>
</evidence>
<comment type="caution">
    <text evidence="4">The sequence shown here is derived from an EMBL/GenBank/DDBJ whole genome shotgun (WGS) entry which is preliminary data.</text>
</comment>
<feature type="transmembrane region" description="Helical" evidence="3">
    <location>
        <begin position="160"/>
        <end position="182"/>
    </location>
</feature>
<keyword evidence="1" id="KW-0175">Coiled coil</keyword>
<feature type="region of interest" description="Disordered" evidence="2">
    <location>
        <begin position="495"/>
        <end position="549"/>
    </location>
</feature>
<dbReference type="RefSeq" id="WP_188577648.1">
    <property type="nucleotide sequence ID" value="NZ_BMDZ01000021.1"/>
</dbReference>
<evidence type="ECO:0000256" key="2">
    <source>
        <dbReference type="SAM" id="MobiDB-lite"/>
    </source>
</evidence>
<dbReference type="Proteomes" id="UP000603352">
    <property type="component" value="Unassembled WGS sequence"/>
</dbReference>
<feature type="compositionally biased region" description="Low complexity" evidence="2">
    <location>
        <begin position="38"/>
        <end position="83"/>
    </location>
</feature>
<dbReference type="SUPFAM" id="SSF57997">
    <property type="entry name" value="Tropomyosin"/>
    <property type="match status" value="1"/>
</dbReference>
<organism evidence="4 5">
    <name type="scientific">Tistrella bauzanensis</name>
    <dbReference type="NCBI Taxonomy" id="657419"/>
    <lineage>
        <taxon>Bacteria</taxon>
        <taxon>Pseudomonadati</taxon>
        <taxon>Pseudomonadota</taxon>
        <taxon>Alphaproteobacteria</taxon>
        <taxon>Geminicoccales</taxon>
        <taxon>Geminicoccaceae</taxon>
        <taxon>Tistrella</taxon>
    </lineage>
</organism>
<sequence>MTDSRTPKPGKTGSDAAKTDAKDAEAAKAAAVTQGPIAGDLSPAADASASASSAPGTGADGGASSPATTSPATSRPTASVPPTGASRPDSATTDKATSDKTTTGKAPAGKTTTGKTTTGKTEADLSPPADTQPAAAQPAGRLVTPQPGGGPARHSGAGRAALGVSVLALMLVVIAGVMVTAAPERVRGLIDAAPAGVEPALGDRISALEQRLDQGPPDTAALEQRLGAVESGLQSLNGDRLAERVAALEDATARMEALTQTVQRLEAELSRTADTAARIGPVENRLATVEGATRNLSDRAALAESRLADTPTADAMRLTALALADAQLSDALDAGRAFEGPLGAIRALGRGNPAIIDAVDRLMPMAAAGVATRADLASRFKALVPDILQAAETRPAADDVVGGVLSELRGLVTVRRTGQQAASGSDAAAEADLTLAAMERRIAAGDLQGAIARSGDLPPAAQERARGWLDAARARVEAEAAAAALGDAVSESFEAGARETASMPAAPEAAPEEPAAEPASSEAAPPPASTPSSEPASGADTNSHGEAAQ</sequence>
<protein>
    <submittedName>
        <fullName evidence="4">Uncharacterized protein</fullName>
    </submittedName>
</protein>
<feature type="compositionally biased region" description="Low complexity" evidence="2">
    <location>
        <begin position="90"/>
        <end position="120"/>
    </location>
</feature>
<keyword evidence="3" id="KW-0472">Membrane</keyword>
<reference evidence="5" key="1">
    <citation type="journal article" date="2019" name="Int. J. Syst. Evol. Microbiol.">
        <title>The Global Catalogue of Microorganisms (GCM) 10K type strain sequencing project: providing services to taxonomists for standard genome sequencing and annotation.</title>
        <authorList>
            <consortium name="The Broad Institute Genomics Platform"/>
            <consortium name="The Broad Institute Genome Sequencing Center for Infectious Disease"/>
            <person name="Wu L."/>
            <person name="Ma J."/>
        </authorList>
    </citation>
    <scope>NUCLEOTIDE SEQUENCE [LARGE SCALE GENOMIC DNA]</scope>
    <source>
        <strain evidence="5">CGMCC 1.10188</strain>
    </source>
</reference>
<keyword evidence="3" id="KW-0812">Transmembrane</keyword>
<keyword evidence="5" id="KW-1185">Reference proteome</keyword>
<feature type="compositionally biased region" description="Low complexity" evidence="2">
    <location>
        <begin position="127"/>
        <end position="139"/>
    </location>
</feature>
<accession>A0ABQ1IG49</accession>